<evidence type="ECO:0000256" key="4">
    <source>
        <dbReference type="ARBA" id="ARBA00023004"/>
    </source>
</evidence>
<dbReference type="PANTHER" id="PTHR10543:SF89">
    <property type="entry name" value="CAROTENOID 9,10(9',10')-CLEAVAGE DIOXYGENASE 1"/>
    <property type="match status" value="1"/>
</dbReference>
<dbReference type="Pfam" id="PF03055">
    <property type="entry name" value="RPE65"/>
    <property type="match status" value="1"/>
</dbReference>
<evidence type="ECO:0000313" key="8">
    <source>
        <dbReference type="Proteomes" id="UP000727993"/>
    </source>
</evidence>
<dbReference type="AlphaFoldDB" id="A0A936NA29"/>
<protein>
    <recommendedName>
        <fullName evidence="6">Dioxygenase</fullName>
        <ecNumber evidence="6">1.13.11.-</ecNumber>
    </recommendedName>
</protein>
<evidence type="ECO:0000313" key="7">
    <source>
        <dbReference type="EMBL" id="MBK9296450.1"/>
    </source>
</evidence>
<keyword evidence="2 5" id="KW-0479">Metal-binding</keyword>
<evidence type="ECO:0000256" key="2">
    <source>
        <dbReference type="ARBA" id="ARBA00022723"/>
    </source>
</evidence>
<name>A0A936NA29_9ACTN</name>
<comment type="similarity">
    <text evidence="1 6">Belongs to the carotenoid oxygenase family.</text>
</comment>
<feature type="binding site" evidence="5">
    <location>
        <position position="256"/>
    </location>
    <ligand>
        <name>Fe cation</name>
        <dbReference type="ChEBI" id="CHEBI:24875"/>
        <note>catalytic</note>
    </ligand>
</feature>
<dbReference type="Proteomes" id="UP000727993">
    <property type="component" value="Unassembled WGS sequence"/>
</dbReference>
<accession>A0A936NA29</accession>
<gene>
    <name evidence="7" type="ORF">IPN02_06250</name>
</gene>
<dbReference type="InterPro" id="IPR004294">
    <property type="entry name" value="Carotenoid_Oase"/>
</dbReference>
<keyword evidence="6" id="KW-0223">Dioxygenase</keyword>
<organism evidence="7 8">
    <name type="scientific">Candidatus Neomicrothrix subdominans</name>
    <dbReference type="NCBI Taxonomy" id="2954438"/>
    <lineage>
        <taxon>Bacteria</taxon>
        <taxon>Bacillati</taxon>
        <taxon>Actinomycetota</taxon>
        <taxon>Acidimicrobiia</taxon>
        <taxon>Acidimicrobiales</taxon>
        <taxon>Microthrixaceae</taxon>
        <taxon>Candidatus Neomicrothrix</taxon>
    </lineage>
</organism>
<proteinExistence type="inferred from homology"/>
<keyword evidence="3 6" id="KW-0560">Oxidoreductase</keyword>
<dbReference type="PROSITE" id="PS51318">
    <property type="entry name" value="TAT"/>
    <property type="match status" value="1"/>
</dbReference>
<dbReference type="EMBL" id="JADJZA010000002">
    <property type="protein sequence ID" value="MBK9296450.1"/>
    <property type="molecule type" value="Genomic_DNA"/>
</dbReference>
<dbReference type="PANTHER" id="PTHR10543">
    <property type="entry name" value="BETA-CAROTENE DIOXYGENASE"/>
    <property type="match status" value="1"/>
</dbReference>
<dbReference type="EC" id="1.13.11.-" evidence="6"/>
<feature type="binding site" evidence="5">
    <location>
        <position position="321"/>
    </location>
    <ligand>
        <name>Fe cation</name>
        <dbReference type="ChEBI" id="CHEBI:24875"/>
        <note>catalytic</note>
    </ligand>
</feature>
<keyword evidence="4 5" id="KW-0408">Iron</keyword>
<evidence type="ECO:0000256" key="6">
    <source>
        <dbReference type="RuleBase" id="RU364048"/>
    </source>
</evidence>
<comment type="cofactor">
    <cofactor evidence="5 6">
        <name>Fe(2+)</name>
        <dbReference type="ChEBI" id="CHEBI:29033"/>
    </cofactor>
    <text evidence="5 6">Binds 1 Fe(2+) ion per subunit.</text>
</comment>
<feature type="binding site" evidence="5">
    <location>
        <position position="492"/>
    </location>
    <ligand>
        <name>Fe cation</name>
        <dbReference type="ChEBI" id="CHEBI:24875"/>
        <note>catalytic</note>
    </ligand>
</feature>
<feature type="binding site" evidence="5">
    <location>
        <position position="208"/>
    </location>
    <ligand>
        <name>Fe cation</name>
        <dbReference type="ChEBI" id="CHEBI:24875"/>
        <note>catalytic</note>
    </ligand>
</feature>
<dbReference type="GO" id="GO:0010436">
    <property type="term" value="F:carotenoid dioxygenase activity"/>
    <property type="evidence" value="ECO:0007669"/>
    <property type="project" value="TreeGrafter"/>
</dbReference>
<evidence type="ECO:0000256" key="5">
    <source>
        <dbReference type="PIRSR" id="PIRSR604294-1"/>
    </source>
</evidence>
<sequence>MQQRPMNRRQFLTRAGGGAVGLAAFPSLLTACGGSGTEVGASASSTAAAPSTTRALIEVAGDTPWWLQGNFAPVVEEVASTSLKVTGSIPEALAGLYVRNGSNSRAGTSGHWFVGDGMVHGVHLEDGQARSYANRWVHTTLFESGGGIADAGVPGADIGYSNVSAFTHNGRLFTSGEIGFPYELSPGDLSTIGVHDFAGKLDTNMTAHPKVDPETGELHFFGYGLFEPFLTYHVADAQGQLIHSEQIEVGRSTMIHDFAITDRDVVFWEFPVVLDLSLAAEGTSLPFRWEPEYGARVGVMPLGGTNADIRWVEVPPAYVFHGINAFRDGDEIVVDVSQFETMFEAGPLGQAPELHRWRINTAGKELAFSDETLEADLHMDLPSRDPRRVGRPYRYGYMIEAVANPDTVQLGGLYKHDFDTFTQEYFNPGADRVCDEGLFVPTGDAEDDGYVLTYSYNAARDGSDLLILAAQDFAAEPVATIELPQRVPHGFHATWVAADKA</sequence>
<comment type="caution">
    <text evidence="7">The sequence shown here is derived from an EMBL/GenBank/DDBJ whole genome shotgun (WGS) entry which is preliminary data.</text>
</comment>
<dbReference type="PROSITE" id="PS51257">
    <property type="entry name" value="PROKAR_LIPOPROTEIN"/>
    <property type="match status" value="1"/>
</dbReference>
<reference evidence="7 8" key="1">
    <citation type="submission" date="2020-10" db="EMBL/GenBank/DDBJ databases">
        <title>Connecting structure to function with the recovery of over 1000 high-quality activated sludge metagenome-assembled genomes encoding full-length rRNA genes using long-read sequencing.</title>
        <authorList>
            <person name="Singleton C.M."/>
            <person name="Petriglieri F."/>
            <person name="Kristensen J.M."/>
            <person name="Kirkegaard R.H."/>
            <person name="Michaelsen T.Y."/>
            <person name="Andersen M.H."/>
            <person name="Karst S.M."/>
            <person name="Dueholm M.S."/>
            <person name="Nielsen P.H."/>
            <person name="Albertsen M."/>
        </authorList>
    </citation>
    <scope>NUCLEOTIDE SEQUENCE [LARGE SCALE GENOMIC DNA]</scope>
    <source>
        <strain evidence="7">Lyne_18-Q3-R50-59_MAXAC.006</strain>
    </source>
</reference>
<evidence type="ECO:0000256" key="3">
    <source>
        <dbReference type="ARBA" id="ARBA00023002"/>
    </source>
</evidence>
<evidence type="ECO:0000256" key="1">
    <source>
        <dbReference type="ARBA" id="ARBA00006787"/>
    </source>
</evidence>
<dbReference type="GO" id="GO:0046872">
    <property type="term" value="F:metal ion binding"/>
    <property type="evidence" value="ECO:0007669"/>
    <property type="project" value="UniProtKB-KW"/>
</dbReference>
<dbReference type="GO" id="GO:0016121">
    <property type="term" value="P:carotene catabolic process"/>
    <property type="evidence" value="ECO:0007669"/>
    <property type="project" value="TreeGrafter"/>
</dbReference>
<dbReference type="InterPro" id="IPR006311">
    <property type="entry name" value="TAT_signal"/>
</dbReference>